<feature type="domain" description="Serine aminopeptidase S33" evidence="1">
    <location>
        <begin position="26"/>
        <end position="233"/>
    </location>
</feature>
<dbReference type="PANTHER" id="PTHR43798">
    <property type="entry name" value="MONOACYLGLYCEROL LIPASE"/>
    <property type="match status" value="1"/>
</dbReference>
<reference evidence="2 3" key="1">
    <citation type="submission" date="2021-03" db="EMBL/GenBank/DDBJ databases">
        <title>Sequencing the genomes of 1000 actinobacteria strains.</title>
        <authorList>
            <person name="Klenk H.-P."/>
        </authorList>
    </citation>
    <scope>NUCLEOTIDE SEQUENCE [LARGE SCALE GENOMIC DNA]</scope>
    <source>
        <strain evidence="2 3">DSM 15797</strain>
    </source>
</reference>
<dbReference type="PIRSF" id="PIRSF017388">
    <property type="entry name" value="Esterase_lipase"/>
    <property type="match status" value="1"/>
</dbReference>
<sequence length="260" mass="27996">MPSNQEVSGQDTAANAPFHHRGENGEAVLVIHGFTSGPASMLPWAQAFAKAGYTVDLPVLPGHVTSWQELSRTPHSDIVSAVERAYEALAAKHSRVYVAGMSMGGALALHLAATHSPAGLALVNPGLTIESPVVKFTGVLRFFLPSIKSISNDIAKPGGDEQAYSRTPVGGVHQLRKLFKAATRGLPKITAPIIVFRSDQDHVVPESSIEVLCSGLDEALPVQIRRLTRSYHVATLDHEADEIFNESIEFFRKLSSAHHD</sequence>
<dbReference type="PANTHER" id="PTHR43798:SF33">
    <property type="entry name" value="HYDROLASE, PUTATIVE (AFU_ORTHOLOGUE AFUA_2G14860)-RELATED"/>
    <property type="match status" value="1"/>
</dbReference>
<evidence type="ECO:0000313" key="3">
    <source>
        <dbReference type="Proteomes" id="UP001296993"/>
    </source>
</evidence>
<evidence type="ECO:0000313" key="2">
    <source>
        <dbReference type="EMBL" id="MBP2385330.1"/>
    </source>
</evidence>
<proteinExistence type="predicted"/>
<dbReference type="InterPro" id="IPR022742">
    <property type="entry name" value="Hydrolase_4"/>
</dbReference>
<dbReference type="EMBL" id="JAGIOF010000001">
    <property type="protein sequence ID" value="MBP2385330.1"/>
    <property type="molecule type" value="Genomic_DNA"/>
</dbReference>
<dbReference type="Proteomes" id="UP001296993">
    <property type="component" value="Unassembled WGS sequence"/>
</dbReference>
<protein>
    <submittedName>
        <fullName evidence="2">Carboxylesterase</fullName>
        <ecNumber evidence="2">3.1.1.1</ecNumber>
    </submittedName>
</protein>
<comment type="caution">
    <text evidence="2">The sequence shown here is derived from an EMBL/GenBank/DDBJ whole genome shotgun (WGS) entry which is preliminary data.</text>
</comment>
<evidence type="ECO:0000259" key="1">
    <source>
        <dbReference type="Pfam" id="PF12146"/>
    </source>
</evidence>
<keyword evidence="2" id="KW-0378">Hydrolase</keyword>
<dbReference type="SUPFAM" id="SSF53474">
    <property type="entry name" value="alpha/beta-Hydrolases"/>
    <property type="match status" value="1"/>
</dbReference>
<dbReference type="EC" id="3.1.1.1" evidence="2"/>
<organism evidence="2 3">
    <name type="scientific">Paeniglutamicibacter kerguelensis</name>
    <dbReference type="NCBI Taxonomy" id="254788"/>
    <lineage>
        <taxon>Bacteria</taxon>
        <taxon>Bacillati</taxon>
        <taxon>Actinomycetota</taxon>
        <taxon>Actinomycetes</taxon>
        <taxon>Micrococcales</taxon>
        <taxon>Micrococcaceae</taxon>
        <taxon>Paeniglutamicibacter</taxon>
    </lineage>
</organism>
<dbReference type="GO" id="GO:0106435">
    <property type="term" value="F:carboxylesterase activity"/>
    <property type="evidence" value="ECO:0007669"/>
    <property type="project" value="UniProtKB-EC"/>
</dbReference>
<keyword evidence="3" id="KW-1185">Reference proteome</keyword>
<dbReference type="InterPro" id="IPR012354">
    <property type="entry name" value="Esterase_lipase"/>
</dbReference>
<name>A0ABS4XA34_9MICC</name>
<dbReference type="InterPro" id="IPR029058">
    <property type="entry name" value="AB_hydrolase_fold"/>
</dbReference>
<dbReference type="RefSeq" id="WP_342592707.1">
    <property type="nucleotide sequence ID" value="NZ_BAAAJY010000015.1"/>
</dbReference>
<dbReference type="InterPro" id="IPR050266">
    <property type="entry name" value="AB_hydrolase_sf"/>
</dbReference>
<dbReference type="Pfam" id="PF12146">
    <property type="entry name" value="Hydrolase_4"/>
    <property type="match status" value="1"/>
</dbReference>
<accession>A0ABS4XA34</accession>
<dbReference type="Gene3D" id="3.40.50.1820">
    <property type="entry name" value="alpha/beta hydrolase"/>
    <property type="match status" value="1"/>
</dbReference>
<gene>
    <name evidence="2" type="ORF">JOF47_000841</name>
</gene>